<dbReference type="Proteomes" id="UP001356427">
    <property type="component" value="Unassembled WGS sequence"/>
</dbReference>
<gene>
    <name evidence="2" type="ORF">J4Q44_G00126980</name>
</gene>
<reference evidence="2 3" key="1">
    <citation type="submission" date="2021-04" db="EMBL/GenBank/DDBJ databases">
        <authorList>
            <person name="De Guttry C."/>
            <person name="Zahm M."/>
            <person name="Klopp C."/>
            <person name="Cabau C."/>
            <person name="Louis A."/>
            <person name="Berthelot C."/>
            <person name="Parey E."/>
            <person name="Roest Crollius H."/>
            <person name="Montfort J."/>
            <person name="Robinson-Rechavi M."/>
            <person name="Bucao C."/>
            <person name="Bouchez O."/>
            <person name="Gislard M."/>
            <person name="Lluch J."/>
            <person name="Milhes M."/>
            <person name="Lampietro C."/>
            <person name="Lopez Roques C."/>
            <person name="Donnadieu C."/>
            <person name="Braasch I."/>
            <person name="Desvignes T."/>
            <person name="Postlethwait J."/>
            <person name="Bobe J."/>
            <person name="Wedekind C."/>
            <person name="Guiguen Y."/>
        </authorList>
    </citation>
    <scope>NUCLEOTIDE SEQUENCE [LARGE SCALE GENOMIC DNA]</scope>
    <source>
        <strain evidence="2">Cs_M1</strain>
        <tissue evidence="2">Blood</tissue>
    </source>
</reference>
<evidence type="ECO:0000313" key="3">
    <source>
        <dbReference type="Proteomes" id="UP001356427"/>
    </source>
</evidence>
<dbReference type="AlphaFoldDB" id="A0AAN8QZX9"/>
<feature type="region of interest" description="Disordered" evidence="1">
    <location>
        <begin position="147"/>
        <end position="217"/>
    </location>
</feature>
<evidence type="ECO:0000256" key="1">
    <source>
        <dbReference type="SAM" id="MobiDB-lite"/>
    </source>
</evidence>
<accession>A0AAN8QZX9</accession>
<evidence type="ECO:0000313" key="2">
    <source>
        <dbReference type="EMBL" id="KAK6317298.1"/>
    </source>
</evidence>
<protein>
    <submittedName>
        <fullName evidence="2">Uncharacterized protein</fullName>
    </submittedName>
</protein>
<keyword evidence="3" id="KW-1185">Reference proteome</keyword>
<comment type="caution">
    <text evidence="2">The sequence shown here is derived from an EMBL/GenBank/DDBJ whole genome shotgun (WGS) entry which is preliminary data.</text>
</comment>
<sequence>MVQREKAIGVKQIGKCKVESSSWTQAGKQWRKGVITGVPVSVSTKELRDPVTIQRHGAAQTDCSAFLLHRLPNNPARSAKLPPHRQHCQPGQFVLDRRHLLHQPIRPAVGGQLRLPGSSVRPAAPPFPGSRLCQALEHTRAERPGQVGLLDWWPGPNVQPGDEKRTTKRGPSEMQCRTGGDYPKSAPPGGKMKAQFRGQSALQWPPGSSDPTLHRRV</sequence>
<name>A0AAN8QZX9_9TELE</name>
<organism evidence="2 3">
    <name type="scientific">Coregonus suidteri</name>
    <dbReference type="NCBI Taxonomy" id="861788"/>
    <lineage>
        <taxon>Eukaryota</taxon>
        <taxon>Metazoa</taxon>
        <taxon>Chordata</taxon>
        <taxon>Craniata</taxon>
        <taxon>Vertebrata</taxon>
        <taxon>Euteleostomi</taxon>
        <taxon>Actinopterygii</taxon>
        <taxon>Neopterygii</taxon>
        <taxon>Teleostei</taxon>
        <taxon>Protacanthopterygii</taxon>
        <taxon>Salmoniformes</taxon>
        <taxon>Salmonidae</taxon>
        <taxon>Coregoninae</taxon>
        <taxon>Coregonus</taxon>
    </lineage>
</organism>
<dbReference type="EMBL" id="JAGTTL010000010">
    <property type="protein sequence ID" value="KAK6317298.1"/>
    <property type="molecule type" value="Genomic_DNA"/>
</dbReference>
<proteinExistence type="predicted"/>